<feature type="region of interest" description="Disordered" evidence="1">
    <location>
        <begin position="108"/>
        <end position="130"/>
    </location>
</feature>
<reference evidence="2" key="1">
    <citation type="journal article" date="2020" name="Nature">
        <title>Giant virus diversity and host interactions through global metagenomics.</title>
        <authorList>
            <person name="Schulz F."/>
            <person name="Roux S."/>
            <person name="Paez-Espino D."/>
            <person name="Jungbluth S."/>
            <person name="Walsh D.A."/>
            <person name="Denef V.J."/>
            <person name="McMahon K.D."/>
            <person name="Konstantinidis K.T."/>
            <person name="Eloe-Fadrosh E.A."/>
            <person name="Kyrpides N.C."/>
            <person name="Woyke T."/>
        </authorList>
    </citation>
    <scope>NUCLEOTIDE SEQUENCE</scope>
    <source>
        <strain evidence="2">GVMAG-M-3300009161-34</strain>
    </source>
</reference>
<sequence length="359" mass="40443">MTQNSSPLLPLKQRDIPLDQSDVDLKKSKLAVEPVVSSVSISDQFSAADLQLVDELVKKIFNQYSKVKSEFEKLSDSSTTNSDSAWAKFDNDFLEPAKTAFDKDKQEITQKRNKKPSAPQAGDVTVTPPANEHATNTYTKFYELLTSKTSDASSATLKLPLEFSEYPNYVQTNFGEFNTDEDKASGRIANVISTLDESRYTNTIETLKSISVSSLNLFFALLFFRCMKVQIVTKKGDKNMDEKGDKNMDEKGDKNMDELKKGGKNMDEFKLEQALTDLSLDKIDDIIRALRKTNAGYSFVDIIDKLNEREQASLRSSDQLGGSSSTSKKNRKSHKSYHPDIGKTRKHHHSRHKKVSFVH</sequence>
<protein>
    <submittedName>
        <fullName evidence="2">Uncharacterized protein</fullName>
    </submittedName>
</protein>
<organism evidence="2">
    <name type="scientific">viral metagenome</name>
    <dbReference type="NCBI Taxonomy" id="1070528"/>
    <lineage>
        <taxon>unclassified sequences</taxon>
        <taxon>metagenomes</taxon>
        <taxon>organismal metagenomes</taxon>
    </lineage>
</organism>
<name>A0A6C0EY89_9ZZZZ</name>
<dbReference type="AlphaFoldDB" id="A0A6C0EY89"/>
<evidence type="ECO:0000256" key="1">
    <source>
        <dbReference type="SAM" id="MobiDB-lite"/>
    </source>
</evidence>
<accession>A0A6C0EY89</accession>
<feature type="compositionally biased region" description="Low complexity" evidence="1">
    <location>
        <begin position="313"/>
        <end position="327"/>
    </location>
</feature>
<proteinExistence type="predicted"/>
<feature type="region of interest" description="Disordered" evidence="1">
    <location>
        <begin position="238"/>
        <end position="261"/>
    </location>
</feature>
<evidence type="ECO:0000313" key="2">
    <source>
        <dbReference type="EMBL" id="QHT33200.1"/>
    </source>
</evidence>
<feature type="compositionally biased region" description="Basic residues" evidence="1">
    <location>
        <begin position="344"/>
        <end position="359"/>
    </location>
</feature>
<dbReference type="EMBL" id="MN738960">
    <property type="protein sequence ID" value="QHT33200.1"/>
    <property type="molecule type" value="Genomic_DNA"/>
</dbReference>
<feature type="region of interest" description="Disordered" evidence="1">
    <location>
        <begin position="312"/>
        <end position="359"/>
    </location>
</feature>